<evidence type="ECO:0000313" key="11">
    <source>
        <dbReference type="Proteomes" id="UP000262371"/>
    </source>
</evidence>
<dbReference type="InterPro" id="IPR050297">
    <property type="entry name" value="LipidA_mod_glycosyltrf_83"/>
</dbReference>
<evidence type="ECO:0000256" key="6">
    <source>
        <dbReference type="ARBA" id="ARBA00022989"/>
    </source>
</evidence>
<evidence type="ECO:0000256" key="1">
    <source>
        <dbReference type="ARBA" id="ARBA00004651"/>
    </source>
</evidence>
<keyword evidence="4 10" id="KW-0808">Transferase</keyword>
<dbReference type="PANTHER" id="PTHR33908:SF11">
    <property type="entry name" value="MEMBRANE PROTEIN"/>
    <property type="match status" value="1"/>
</dbReference>
<dbReference type="AlphaFoldDB" id="A0A371YXH6"/>
<evidence type="ECO:0000313" key="10">
    <source>
        <dbReference type="EMBL" id="RFD18930.1"/>
    </source>
</evidence>
<reference evidence="10 11" key="1">
    <citation type="submission" date="2018-08" db="EMBL/GenBank/DDBJ databases">
        <title>Komagataeibacter sp. AV 382.</title>
        <authorList>
            <person name="Skraban J."/>
            <person name="Trcek J."/>
        </authorList>
    </citation>
    <scope>NUCLEOTIDE SEQUENCE [LARGE SCALE GENOMIC DNA]</scope>
    <source>
        <strain evidence="10 11">AV 382</strain>
    </source>
</reference>
<organism evidence="10 11">
    <name type="scientific">Komagataeibacter melaceti</name>
    <dbReference type="NCBI Taxonomy" id="2766577"/>
    <lineage>
        <taxon>Bacteria</taxon>
        <taxon>Pseudomonadati</taxon>
        <taxon>Pseudomonadota</taxon>
        <taxon>Alphaproteobacteria</taxon>
        <taxon>Acetobacterales</taxon>
        <taxon>Acetobacteraceae</taxon>
        <taxon>Komagataeibacter</taxon>
    </lineage>
</organism>
<dbReference type="Proteomes" id="UP000262371">
    <property type="component" value="Unassembled WGS sequence"/>
</dbReference>
<feature type="transmembrane region" description="Helical" evidence="8">
    <location>
        <begin position="71"/>
        <end position="92"/>
    </location>
</feature>
<proteinExistence type="predicted"/>
<gene>
    <name evidence="10" type="ORF">DY926_14055</name>
</gene>
<protein>
    <submittedName>
        <fullName evidence="10">Phospholipid carrier-dependent glycosyltransferase</fullName>
    </submittedName>
</protein>
<dbReference type="Pfam" id="PF13231">
    <property type="entry name" value="PMT_2"/>
    <property type="match status" value="1"/>
</dbReference>
<evidence type="ECO:0000256" key="8">
    <source>
        <dbReference type="SAM" id="Phobius"/>
    </source>
</evidence>
<keyword evidence="11" id="KW-1185">Reference proteome</keyword>
<dbReference type="EMBL" id="QUWV01000142">
    <property type="protein sequence ID" value="RFD18930.1"/>
    <property type="molecule type" value="Genomic_DNA"/>
</dbReference>
<evidence type="ECO:0000256" key="3">
    <source>
        <dbReference type="ARBA" id="ARBA00022676"/>
    </source>
</evidence>
<dbReference type="OrthoDB" id="9811222at2"/>
<keyword evidence="2" id="KW-1003">Cell membrane</keyword>
<name>A0A371YXH6_9PROT</name>
<evidence type="ECO:0000259" key="9">
    <source>
        <dbReference type="Pfam" id="PF13231"/>
    </source>
</evidence>
<comment type="caution">
    <text evidence="10">The sequence shown here is derived from an EMBL/GenBank/DDBJ whole genome shotgun (WGS) entry which is preliminary data.</text>
</comment>
<dbReference type="RefSeq" id="WP_116703933.1">
    <property type="nucleotide sequence ID" value="NZ_QUWV01000142.1"/>
</dbReference>
<feature type="transmembrane region" description="Helical" evidence="8">
    <location>
        <begin position="112"/>
        <end position="140"/>
    </location>
</feature>
<keyword evidence="5 8" id="KW-0812">Transmembrane</keyword>
<accession>A0A371YXH6</accession>
<keyword evidence="6 8" id="KW-1133">Transmembrane helix</keyword>
<dbReference type="PANTHER" id="PTHR33908">
    <property type="entry name" value="MANNOSYLTRANSFERASE YKCB-RELATED"/>
    <property type="match status" value="1"/>
</dbReference>
<feature type="domain" description="Glycosyltransferase RgtA/B/C/D-like" evidence="9">
    <location>
        <begin position="50"/>
        <end position="181"/>
    </location>
</feature>
<dbReference type="GO" id="GO:0005886">
    <property type="term" value="C:plasma membrane"/>
    <property type="evidence" value="ECO:0007669"/>
    <property type="project" value="UniProtKB-SubCell"/>
</dbReference>
<evidence type="ECO:0000256" key="2">
    <source>
        <dbReference type="ARBA" id="ARBA00022475"/>
    </source>
</evidence>
<evidence type="ECO:0000256" key="4">
    <source>
        <dbReference type="ARBA" id="ARBA00022679"/>
    </source>
</evidence>
<keyword evidence="3" id="KW-0328">Glycosyltransferase</keyword>
<feature type="transmembrane region" description="Helical" evidence="8">
    <location>
        <begin position="152"/>
        <end position="181"/>
    </location>
</feature>
<dbReference type="GO" id="GO:0016763">
    <property type="term" value="F:pentosyltransferase activity"/>
    <property type="evidence" value="ECO:0007669"/>
    <property type="project" value="TreeGrafter"/>
</dbReference>
<feature type="non-terminal residue" evidence="10">
    <location>
        <position position="184"/>
    </location>
</feature>
<sequence length="184" mass="19709">MSNGYSPRGWLYLLALLACVRLAVAAFLPLSPDEAYYRLWALAPAAGYLDHPPMVAVWIRLGMLCAGDNALGVRLFGVLCGIGQTFFLIGVVRDLLPGVAPRLAWRAGMLLQATLTLAIQSVVITPDAPVLFFISMLLWAMGRIVTGGGRRWWLVAGLVAGLACDSKYTAILPIGGIVLWLGLG</sequence>
<keyword evidence="7 8" id="KW-0472">Membrane</keyword>
<evidence type="ECO:0000256" key="7">
    <source>
        <dbReference type="ARBA" id="ARBA00023136"/>
    </source>
</evidence>
<evidence type="ECO:0000256" key="5">
    <source>
        <dbReference type="ARBA" id="ARBA00022692"/>
    </source>
</evidence>
<dbReference type="GO" id="GO:0009103">
    <property type="term" value="P:lipopolysaccharide biosynthetic process"/>
    <property type="evidence" value="ECO:0007669"/>
    <property type="project" value="UniProtKB-ARBA"/>
</dbReference>
<dbReference type="InterPro" id="IPR038731">
    <property type="entry name" value="RgtA/B/C-like"/>
</dbReference>
<comment type="subcellular location">
    <subcellularLocation>
        <location evidence="1">Cell membrane</location>
        <topology evidence="1">Multi-pass membrane protein</topology>
    </subcellularLocation>
</comment>